<keyword evidence="2 7" id="KW-0812">Transmembrane</keyword>
<dbReference type="GeneID" id="106805705"/>
<evidence type="ECO:0000256" key="6">
    <source>
        <dbReference type="SAM" id="MobiDB-lite"/>
    </source>
</evidence>
<evidence type="ECO:0000256" key="4">
    <source>
        <dbReference type="ARBA" id="ARBA00023136"/>
    </source>
</evidence>
<feature type="region of interest" description="Disordered" evidence="6">
    <location>
        <begin position="151"/>
        <end position="201"/>
    </location>
</feature>
<dbReference type="Pfam" id="PF12129">
    <property type="entry name" value="PHTF1-2_N"/>
    <property type="match status" value="1"/>
</dbReference>
<comment type="subcellular location">
    <subcellularLocation>
        <location evidence="1">Membrane</location>
        <topology evidence="1">Multi-pass membrane protein</topology>
    </subcellularLocation>
</comment>
<organism evidence="9 10">
    <name type="scientific">Priapulus caudatus</name>
    <name type="common">Priapulid worm</name>
    <dbReference type="NCBI Taxonomy" id="37621"/>
    <lineage>
        <taxon>Eukaryota</taxon>
        <taxon>Metazoa</taxon>
        <taxon>Ecdysozoa</taxon>
        <taxon>Scalidophora</taxon>
        <taxon>Priapulida</taxon>
        <taxon>Priapulimorpha</taxon>
        <taxon>Priapulimorphida</taxon>
        <taxon>Priapulidae</taxon>
        <taxon>Priapulus</taxon>
    </lineage>
</organism>
<gene>
    <name evidence="10" type="primary">LOC106805705</name>
</gene>
<dbReference type="PANTHER" id="PTHR12680:SF6">
    <property type="entry name" value="PROTEIN PHTF"/>
    <property type="match status" value="1"/>
</dbReference>
<dbReference type="GO" id="GO:0003677">
    <property type="term" value="F:DNA binding"/>
    <property type="evidence" value="ECO:0007669"/>
    <property type="project" value="UniProtKB-KW"/>
</dbReference>
<name>A0ABM1DSH2_PRICU</name>
<evidence type="ECO:0000256" key="2">
    <source>
        <dbReference type="ARBA" id="ARBA00022692"/>
    </source>
</evidence>
<evidence type="ECO:0000256" key="5">
    <source>
        <dbReference type="ARBA" id="ARBA00023180"/>
    </source>
</evidence>
<keyword evidence="10" id="KW-0238">DNA-binding</keyword>
<evidence type="ECO:0000313" key="10">
    <source>
        <dbReference type="RefSeq" id="XP_014662893.1"/>
    </source>
</evidence>
<dbReference type="InterPro" id="IPR039775">
    <property type="entry name" value="PHTF1/2"/>
</dbReference>
<accession>A0ABM1DSH2</accession>
<keyword evidence="5" id="KW-0325">Glycoprotein</keyword>
<feature type="domain" description="PHTF1/2 N-terminal" evidence="8">
    <location>
        <begin position="5"/>
        <end position="152"/>
    </location>
</feature>
<keyword evidence="3 7" id="KW-1133">Transmembrane helix</keyword>
<dbReference type="InterPro" id="IPR021980">
    <property type="entry name" value="PHTF1/2_N"/>
</dbReference>
<keyword evidence="10" id="KW-0371">Homeobox</keyword>
<evidence type="ECO:0000256" key="7">
    <source>
        <dbReference type="SAM" id="Phobius"/>
    </source>
</evidence>
<keyword evidence="4 7" id="KW-0472">Membrane</keyword>
<dbReference type="RefSeq" id="XP_014662893.1">
    <property type="nucleotide sequence ID" value="XM_014807407.1"/>
</dbReference>
<feature type="transmembrane region" description="Helical" evidence="7">
    <location>
        <begin position="94"/>
        <end position="115"/>
    </location>
</feature>
<evidence type="ECO:0000256" key="1">
    <source>
        <dbReference type="ARBA" id="ARBA00004141"/>
    </source>
</evidence>
<reference evidence="10" key="1">
    <citation type="submission" date="2025-08" db="UniProtKB">
        <authorList>
            <consortium name="RefSeq"/>
        </authorList>
    </citation>
    <scope>IDENTIFICATION</scope>
</reference>
<dbReference type="Proteomes" id="UP000695022">
    <property type="component" value="Unplaced"/>
</dbReference>
<protein>
    <submittedName>
        <fullName evidence="10">Homeodomain transcription factor 2</fullName>
    </submittedName>
</protein>
<proteinExistence type="predicted"/>
<evidence type="ECO:0000313" key="9">
    <source>
        <dbReference type="Proteomes" id="UP000695022"/>
    </source>
</evidence>
<keyword evidence="9" id="KW-1185">Reference proteome</keyword>
<sequence>MFGCMLSWYQEKIALYDKQQWEANVEENVSMGLRYITKKSGRIKTELIDVDLVRGSSFPKTKPKHGWPVIAKRGLLRVLLLPIFYKWWIDETSAMVLLLLLGIYSLQLVSLMLFFTSPANQQQLVTCAEVLCPVLLMAVLGALHSQIVSTHHAKAKTTPTSTKTRHLPHRAGSPPRVAPADERRAARLSPHRMHRRAEVSEGMGRMKVYRKAFRFQSSNQGD</sequence>
<dbReference type="PANTHER" id="PTHR12680">
    <property type="entry name" value="PUTATIVE HOMEODOMAIN TRANSCRIPTION FACTOR PHTF"/>
    <property type="match status" value="1"/>
</dbReference>
<evidence type="ECO:0000259" key="8">
    <source>
        <dbReference type="Pfam" id="PF12129"/>
    </source>
</evidence>
<evidence type="ECO:0000256" key="3">
    <source>
        <dbReference type="ARBA" id="ARBA00022989"/>
    </source>
</evidence>
<feature type="transmembrane region" description="Helical" evidence="7">
    <location>
        <begin position="124"/>
        <end position="143"/>
    </location>
</feature>